<reference evidence="1 2" key="1">
    <citation type="submission" date="2023-03" db="EMBL/GenBank/DDBJ databases">
        <title>Draft assemblies of triclosan tolerant bacteria isolated from returned activated sludge.</title>
        <authorList>
            <person name="Van Hamelsveld S."/>
        </authorList>
    </citation>
    <scope>NUCLEOTIDE SEQUENCE [LARGE SCALE GENOMIC DNA]</scope>
    <source>
        <strain evidence="1 2">GW210010_S58</strain>
    </source>
</reference>
<dbReference type="RefSeq" id="WP_276266481.1">
    <property type="nucleotide sequence ID" value="NZ_JARJLM010000386.1"/>
</dbReference>
<name>A0ABT6AT43_9BURK</name>
<proteinExistence type="predicted"/>
<evidence type="ECO:0000313" key="1">
    <source>
        <dbReference type="EMBL" id="MDF3835801.1"/>
    </source>
</evidence>
<keyword evidence="2" id="KW-1185">Reference proteome</keyword>
<dbReference type="Proteomes" id="UP001216674">
    <property type="component" value="Unassembled WGS sequence"/>
</dbReference>
<dbReference type="InterPro" id="IPR049249">
    <property type="entry name" value="DUF6882"/>
</dbReference>
<comment type="caution">
    <text evidence="1">The sequence shown here is derived from an EMBL/GenBank/DDBJ whole genome shotgun (WGS) entry which is preliminary data.</text>
</comment>
<organism evidence="1 2">
    <name type="scientific">Cupriavidus basilensis</name>
    <dbReference type="NCBI Taxonomy" id="68895"/>
    <lineage>
        <taxon>Bacteria</taxon>
        <taxon>Pseudomonadati</taxon>
        <taxon>Pseudomonadota</taxon>
        <taxon>Betaproteobacteria</taxon>
        <taxon>Burkholderiales</taxon>
        <taxon>Burkholderiaceae</taxon>
        <taxon>Cupriavidus</taxon>
    </lineage>
</organism>
<gene>
    <name evidence="1" type="ORF">P3W85_23030</name>
</gene>
<evidence type="ECO:0000313" key="2">
    <source>
        <dbReference type="Proteomes" id="UP001216674"/>
    </source>
</evidence>
<dbReference type="EMBL" id="JARJLM010000386">
    <property type="protein sequence ID" value="MDF3835801.1"/>
    <property type="molecule type" value="Genomic_DNA"/>
</dbReference>
<sequence>MDAQYETLRQGALDAYRAKQEAFARVVAQFSQWSIDDQSQSLHFIRTDAQTQVFQIIPIGTYLPMEEEWAWAWANDAFPDACRNGASRIKDICAKTGYKIFETSHFRTNTNDVDELCALSLQELGGVAVFKVKHQTPWVYYVVK</sequence>
<accession>A0ABT6AT43</accession>
<protein>
    <submittedName>
        <fullName evidence="1">Uncharacterized protein</fullName>
    </submittedName>
</protein>
<dbReference type="Pfam" id="PF21813">
    <property type="entry name" value="DUF6882"/>
    <property type="match status" value="1"/>
</dbReference>